<keyword evidence="3" id="KW-0285">Flavoprotein</keyword>
<accession>A0A0S2K829</accession>
<comment type="cofactor">
    <cofactor evidence="1">
        <name>FMN</name>
        <dbReference type="ChEBI" id="CHEBI:58210"/>
    </cofactor>
</comment>
<comment type="similarity">
    <text evidence="2">Belongs to the nitroreductase family.</text>
</comment>
<proteinExistence type="inferred from homology"/>
<dbReference type="PANTHER" id="PTHR43673">
    <property type="entry name" value="NAD(P)H NITROREDUCTASE YDGI-RELATED"/>
    <property type="match status" value="1"/>
</dbReference>
<dbReference type="KEGG" id="pphe:PP2015_3981"/>
<feature type="domain" description="Nitroreductase" evidence="6">
    <location>
        <begin position="41"/>
        <end position="211"/>
    </location>
</feature>
<evidence type="ECO:0000259" key="6">
    <source>
        <dbReference type="Pfam" id="PF00881"/>
    </source>
</evidence>
<keyword evidence="4" id="KW-0288">FMN</keyword>
<evidence type="ECO:0000256" key="2">
    <source>
        <dbReference type="ARBA" id="ARBA00007118"/>
    </source>
</evidence>
<dbReference type="Gene3D" id="3.40.109.10">
    <property type="entry name" value="NADH Oxidase"/>
    <property type="match status" value="1"/>
</dbReference>
<name>A0A0S2K829_9GAMM</name>
<dbReference type="AlphaFoldDB" id="A0A0S2K829"/>
<protein>
    <submittedName>
        <fullName evidence="7">Oxygen-insensitive NAD(P)H nitroreductase</fullName>
    </submittedName>
</protein>
<keyword evidence="5" id="KW-0560">Oxidoreductase</keyword>
<dbReference type="EMBL" id="CP013188">
    <property type="protein sequence ID" value="ALO44449.1"/>
    <property type="molecule type" value="Genomic_DNA"/>
</dbReference>
<dbReference type="STRING" id="161398.PP2015_3981"/>
<dbReference type="GO" id="GO:0016491">
    <property type="term" value="F:oxidoreductase activity"/>
    <property type="evidence" value="ECO:0007669"/>
    <property type="project" value="UniProtKB-KW"/>
</dbReference>
<evidence type="ECO:0000313" key="8">
    <source>
        <dbReference type="Proteomes" id="UP000061457"/>
    </source>
</evidence>
<dbReference type="InterPro" id="IPR029479">
    <property type="entry name" value="Nitroreductase"/>
</dbReference>
<evidence type="ECO:0000256" key="1">
    <source>
        <dbReference type="ARBA" id="ARBA00001917"/>
    </source>
</evidence>
<organism evidence="7 8">
    <name type="scientific">Pseudoalteromonas phenolica</name>
    <dbReference type="NCBI Taxonomy" id="161398"/>
    <lineage>
        <taxon>Bacteria</taxon>
        <taxon>Pseudomonadati</taxon>
        <taxon>Pseudomonadota</taxon>
        <taxon>Gammaproteobacteria</taxon>
        <taxon>Alteromonadales</taxon>
        <taxon>Pseudoalteromonadaceae</taxon>
        <taxon>Pseudoalteromonas</taxon>
    </lineage>
</organism>
<dbReference type="InterPro" id="IPR000415">
    <property type="entry name" value="Nitroreductase-like"/>
</dbReference>
<dbReference type="SUPFAM" id="SSF55469">
    <property type="entry name" value="FMN-dependent nitroreductase-like"/>
    <property type="match status" value="1"/>
</dbReference>
<dbReference type="PATRIC" id="fig|161398.10.peg.4077"/>
<evidence type="ECO:0000313" key="7">
    <source>
        <dbReference type="EMBL" id="ALO44449.1"/>
    </source>
</evidence>
<keyword evidence="8" id="KW-1185">Reference proteome</keyword>
<sequence>MVKYLIAFINICKGVQSSAFINLPHQPHAGMKAMNYLDALNWRYAVKEFSNQTLSQTQIDGLVESVRLSASAYGMQPYKLLIVESAALKNACIPFSYGQNKVAECSHLLVLANYTEIPADAINTYIRELAVSQGKEAEALSAYKDIISQDILSRTSAEQKIWAEQQCYIALGKLLSYAAMHQIDAGPMTGFDTQGINQVLGLDKQGLNAAILCPVGIRSKNDTIATRPKFRKTTEQLVITL</sequence>
<dbReference type="Pfam" id="PF00881">
    <property type="entry name" value="Nitroreductase"/>
    <property type="match status" value="1"/>
</dbReference>
<dbReference type="Proteomes" id="UP000061457">
    <property type="component" value="Chromosome II"/>
</dbReference>
<evidence type="ECO:0000256" key="3">
    <source>
        <dbReference type="ARBA" id="ARBA00022630"/>
    </source>
</evidence>
<gene>
    <name evidence="7" type="ORF">PP2015_3981</name>
</gene>
<reference evidence="7 8" key="1">
    <citation type="submission" date="2015-11" db="EMBL/GenBank/DDBJ databases">
        <authorList>
            <person name="Zhang Y."/>
            <person name="Guo Z."/>
        </authorList>
    </citation>
    <scope>NUCLEOTIDE SEQUENCE [LARGE SCALE GENOMIC DNA]</scope>
    <source>
        <strain evidence="7 8">KCTC 12086</strain>
    </source>
</reference>
<evidence type="ECO:0000256" key="5">
    <source>
        <dbReference type="ARBA" id="ARBA00023002"/>
    </source>
</evidence>
<evidence type="ECO:0000256" key="4">
    <source>
        <dbReference type="ARBA" id="ARBA00022643"/>
    </source>
</evidence>
<dbReference type="PANTHER" id="PTHR43673:SF2">
    <property type="entry name" value="NITROREDUCTASE"/>
    <property type="match status" value="1"/>
</dbReference>